<accession>H1W225</accession>
<feature type="transmembrane region" description="Helical" evidence="1">
    <location>
        <begin position="42"/>
        <end position="59"/>
    </location>
</feature>
<evidence type="ECO:0000313" key="3">
    <source>
        <dbReference type="Proteomes" id="UP000007174"/>
    </source>
</evidence>
<dbReference type="EMBL" id="CACQ02008799">
    <property type="protein sequence ID" value="CCF46538.1"/>
    <property type="molecule type" value="Genomic_DNA"/>
</dbReference>
<feature type="non-terminal residue" evidence="2">
    <location>
        <position position="1"/>
    </location>
</feature>
<keyword evidence="1" id="KW-0812">Transmembrane</keyword>
<organism evidence="2 3">
    <name type="scientific">Colletotrichum higginsianum (strain IMI 349063)</name>
    <name type="common">Crucifer anthracnose fungus</name>
    <dbReference type="NCBI Taxonomy" id="759273"/>
    <lineage>
        <taxon>Eukaryota</taxon>
        <taxon>Fungi</taxon>
        <taxon>Dikarya</taxon>
        <taxon>Ascomycota</taxon>
        <taxon>Pezizomycotina</taxon>
        <taxon>Sordariomycetes</taxon>
        <taxon>Hypocreomycetidae</taxon>
        <taxon>Glomerellales</taxon>
        <taxon>Glomerellaceae</taxon>
        <taxon>Colletotrichum</taxon>
        <taxon>Colletotrichum destructivum species complex</taxon>
    </lineage>
</organism>
<dbReference type="Proteomes" id="UP000007174">
    <property type="component" value="Unassembled WGS sequence"/>
</dbReference>
<protein>
    <submittedName>
        <fullName evidence="2">Uncharacterized protein</fullName>
    </submittedName>
</protein>
<keyword evidence="1" id="KW-0472">Membrane</keyword>
<keyword evidence="1" id="KW-1133">Transmembrane helix</keyword>
<evidence type="ECO:0000256" key="1">
    <source>
        <dbReference type="SAM" id="Phobius"/>
    </source>
</evidence>
<dbReference type="AlphaFoldDB" id="H1W225"/>
<dbReference type="HOGENOM" id="CLU_2628501_0_0_1"/>
<sequence>MFAEVFSVILSAIWGTLSIIELKNLGASDRSEENDWTFGQVMSLALLLSSFLPIFDLLLKSCFTCRNQRETATQASPH</sequence>
<proteinExistence type="predicted"/>
<reference evidence="3" key="1">
    <citation type="journal article" date="2012" name="Nat. Genet.">
        <title>Lifestyle transitions in plant pathogenic Colletotrichum fungi deciphered by genome and transcriptome analyses.</title>
        <authorList>
            <person name="O'Connell R.J."/>
            <person name="Thon M.R."/>
            <person name="Hacquard S."/>
            <person name="Amyotte S.G."/>
            <person name="Kleemann J."/>
            <person name="Torres M.F."/>
            <person name="Damm U."/>
            <person name="Buiate E.A."/>
            <person name="Epstein L."/>
            <person name="Alkan N."/>
            <person name="Altmueller J."/>
            <person name="Alvarado-Balderrama L."/>
            <person name="Bauser C.A."/>
            <person name="Becker C."/>
            <person name="Birren B.W."/>
            <person name="Chen Z."/>
            <person name="Choi J."/>
            <person name="Crouch J.A."/>
            <person name="Duvick J.P."/>
            <person name="Farman M.A."/>
            <person name="Gan P."/>
            <person name="Heiman D."/>
            <person name="Henrissat B."/>
            <person name="Howard R.J."/>
            <person name="Kabbage M."/>
            <person name="Koch C."/>
            <person name="Kracher B."/>
            <person name="Kubo Y."/>
            <person name="Law A.D."/>
            <person name="Lebrun M.-H."/>
            <person name="Lee Y.-H."/>
            <person name="Miyara I."/>
            <person name="Moore N."/>
            <person name="Neumann U."/>
            <person name="Nordstroem K."/>
            <person name="Panaccione D.G."/>
            <person name="Panstruga R."/>
            <person name="Place M."/>
            <person name="Proctor R.H."/>
            <person name="Prusky D."/>
            <person name="Rech G."/>
            <person name="Reinhardt R."/>
            <person name="Rollins J.A."/>
            <person name="Rounsley S."/>
            <person name="Schardl C.L."/>
            <person name="Schwartz D.C."/>
            <person name="Shenoy N."/>
            <person name="Shirasu K."/>
            <person name="Sikhakolli U.R."/>
            <person name="Stueber K."/>
            <person name="Sukno S.A."/>
            <person name="Sweigard J.A."/>
            <person name="Takano Y."/>
            <person name="Takahara H."/>
            <person name="Trail F."/>
            <person name="van der Does H.C."/>
            <person name="Voll L.M."/>
            <person name="Will I."/>
            <person name="Young S."/>
            <person name="Zeng Q."/>
            <person name="Zhang J."/>
            <person name="Zhou S."/>
            <person name="Dickman M.B."/>
            <person name="Schulze-Lefert P."/>
            <person name="Ver Loren van Themaat E."/>
            <person name="Ma L.-J."/>
            <person name="Vaillancourt L.J."/>
        </authorList>
    </citation>
    <scope>NUCLEOTIDE SEQUENCE [LARGE SCALE GENOMIC DNA]</scope>
    <source>
        <strain evidence="3">IMI 349063</strain>
    </source>
</reference>
<name>H1W225_COLHI</name>
<gene>
    <name evidence="2" type="ORF">CH063_15254</name>
</gene>
<evidence type="ECO:0000313" key="2">
    <source>
        <dbReference type="EMBL" id="CCF46538.1"/>
    </source>
</evidence>